<organism evidence="1 2">
    <name type="scientific">Borreliella finlandensis</name>
    <dbReference type="NCBI Taxonomy" id="498741"/>
    <lineage>
        <taxon>Bacteria</taxon>
        <taxon>Pseudomonadati</taxon>
        <taxon>Spirochaetota</taxon>
        <taxon>Spirochaetia</taxon>
        <taxon>Spirochaetales</taxon>
        <taxon>Borreliaceae</taxon>
        <taxon>Borreliella</taxon>
    </lineage>
</organism>
<reference evidence="1 2" key="1">
    <citation type="submission" date="2009-03" db="EMBL/GenBank/DDBJ databases">
        <authorList>
            <person name="Fraser-Liggett C.M."/>
            <person name="Mongodin E.F."/>
            <person name="Casjens B."/>
            <person name="Dunn J."/>
            <person name="Luft B."/>
            <person name="Qiu W."/>
            <person name="Schutzer S."/>
            <person name="Sebastian Y."/>
        </authorList>
    </citation>
    <scope>NUCLEOTIDE SEQUENCE [LARGE SCALE GENOMIC DNA]</scope>
    <source>
        <strain evidence="1 2">SV1</strain>
        <plasmid evidence="1 2">SV1_lp54</plasmid>
    </source>
</reference>
<dbReference type="EMBL" id="CP001524">
    <property type="protein sequence ID" value="ACN93639.1"/>
    <property type="molecule type" value="Genomic_DNA"/>
</dbReference>
<proteinExistence type="predicted"/>
<accession>A0A806C876</accession>
<name>A0A806C876_9SPIR</name>
<sequence length="37" mass="4475">MYSEVFTQEQETKIKKIVVNEQNERLKRLIKSCGKYI</sequence>
<protein>
    <submittedName>
        <fullName evidence="1">Uncharacterized protein</fullName>
    </submittedName>
</protein>
<evidence type="ECO:0000313" key="1">
    <source>
        <dbReference type="EMBL" id="ACN93639.1"/>
    </source>
</evidence>
<evidence type="ECO:0000313" key="2">
    <source>
        <dbReference type="Proteomes" id="UP000006166"/>
    </source>
</evidence>
<geneLocation type="plasmid" evidence="1 2">
    <name>SV1_lp54</name>
</geneLocation>
<keyword evidence="1" id="KW-0614">Plasmid</keyword>
<dbReference type="AlphaFoldDB" id="A0A806C876"/>
<keyword evidence="2" id="KW-1185">Reference proteome</keyword>
<gene>
    <name evidence="1" type="ORF">BSV1_A024</name>
</gene>
<dbReference type="Proteomes" id="UP000006166">
    <property type="component" value="Plasmid SV1_lp54"/>
</dbReference>